<name>A0ABW5ITM6_9FLAO</name>
<dbReference type="InterPro" id="IPR011199">
    <property type="entry name" value="Bacillithiol_biosynth_BshC"/>
</dbReference>
<evidence type="ECO:0000313" key="5">
    <source>
        <dbReference type="EMBL" id="MFD2516751.1"/>
    </source>
</evidence>
<dbReference type="EMBL" id="JBHULT010000005">
    <property type="protein sequence ID" value="MFD2516751.1"/>
    <property type="molecule type" value="Genomic_DNA"/>
</dbReference>
<reference evidence="6" key="1">
    <citation type="journal article" date="2019" name="Int. J. Syst. Evol. Microbiol.">
        <title>The Global Catalogue of Microorganisms (GCM) 10K type strain sequencing project: providing services to taxonomists for standard genome sequencing and annotation.</title>
        <authorList>
            <consortium name="The Broad Institute Genomics Platform"/>
            <consortium name="The Broad Institute Genome Sequencing Center for Infectious Disease"/>
            <person name="Wu L."/>
            <person name="Ma J."/>
        </authorList>
    </citation>
    <scope>NUCLEOTIDE SEQUENCE [LARGE SCALE GENOMIC DNA]</scope>
    <source>
        <strain evidence="6">KCTC 42585</strain>
    </source>
</reference>
<dbReference type="Pfam" id="PF10079">
    <property type="entry name" value="Rossmann-like_BshC"/>
    <property type="match status" value="1"/>
</dbReference>
<dbReference type="Pfam" id="PF24850">
    <property type="entry name" value="CC_BshC"/>
    <property type="match status" value="1"/>
</dbReference>
<comment type="similarity">
    <text evidence="2">Belongs to the BshC family.</text>
</comment>
<comment type="caution">
    <text evidence="5">The sequence shown here is derived from an EMBL/GenBank/DDBJ whole genome shotgun (WGS) entry which is preliminary data.</text>
</comment>
<protein>
    <recommendedName>
        <fullName evidence="2">Putative cysteine ligase BshC</fullName>
        <ecNumber evidence="2">6.-.-.-</ecNumber>
    </recommendedName>
</protein>
<dbReference type="HAMAP" id="MF_01867">
    <property type="entry name" value="BshC"/>
    <property type="match status" value="1"/>
</dbReference>
<organism evidence="5 6">
    <name type="scientific">Salinimicrobium flavum</name>
    <dbReference type="NCBI Taxonomy" id="1737065"/>
    <lineage>
        <taxon>Bacteria</taxon>
        <taxon>Pseudomonadati</taxon>
        <taxon>Bacteroidota</taxon>
        <taxon>Flavobacteriia</taxon>
        <taxon>Flavobacteriales</taxon>
        <taxon>Flavobacteriaceae</taxon>
        <taxon>Salinimicrobium</taxon>
    </lineage>
</organism>
<keyword evidence="1 2" id="KW-0436">Ligase</keyword>
<feature type="domain" description="Bacillithiol biosynthesis BshC C-terminal coiled-coil" evidence="4">
    <location>
        <begin position="383"/>
        <end position="537"/>
    </location>
</feature>
<keyword evidence="2" id="KW-0175">Coiled coil</keyword>
<sequence length="538" mass="62562">MSGDYISYSETNYFSNLILDYLNQKKEVTPFYNRFPSAENFEAQIAEKRSFFETSGNDVRKTLVEVLKRQYSGINSSEATQKNIDLLALDNTFTITTGHQLNLFTGPLYFLYKIVSAVNLAKELQEKYPGNNFVPVYWMATEDHDFEEISFFNLHGKKFNWNPPASDYDGGAVGELPTEGLQDILDLFSAETGNSQNAKQLQDWFEKAYLEHDNLADATRYLANRLFEKYGLVILDANNRELKKFFVPYMKEELLEKSSFQKVTPTAEALEKAGYDIQVNPREINLFYMEKGLRERIIEKDGKYFVHDQNISWSKEELLDLLNNESEKFSPNVLLRPLYQEVILPNLCYIGGGGELAYWLELKDYFDRSKVPFPILLLRNSVLLQTQKQDLKRQKLGISLPELFLKPHELINRKVRKISNIDIDFSIQKDHLVQQFQEMYELAEKTDKSFLGAVKAQEVKQLKGLENLEKRLLKAQKRKLEDEVSRITSLQAELFPNGGLQERHHNFSEFYLEYGEDLIPMLIENLKPLELKFDILSV</sequence>
<dbReference type="NCBIfam" id="TIGR03998">
    <property type="entry name" value="thiol_BshC"/>
    <property type="match status" value="1"/>
</dbReference>
<dbReference type="RefSeq" id="WP_380748127.1">
    <property type="nucleotide sequence ID" value="NZ_JBHULT010000005.1"/>
</dbReference>
<proteinExistence type="inferred from homology"/>
<accession>A0ABW5ITM6</accession>
<dbReference type="InterPro" id="IPR055399">
    <property type="entry name" value="CC_BshC"/>
</dbReference>
<evidence type="ECO:0000256" key="2">
    <source>
        <dbReference type="HAMAP-Rule" id="MF_01867"/>
    </source>
</evidence>
<dbReference type="EC" id="6.-.-.-" evidence="2"/>
<feature type="coiled-coil region" evidence="2">
    <location>
        <begin position="465"/>
        <end position="493"/>
    </location>
</feature>
<feature type="domain" description="Bacillithiol biosynthesis BshC N-terminal Rossmann-like" evidence="3">
    <location>
        <begin position="1"/>
        <end position="380"/>
    </location>
</feature>
<dbReference type="Proteomes" id="UP001597468">
    <property type="component" value="Unassembled WGS sequence"/>
</dbReference>
<gene>
    <name evidence="2 5" type="primary">bshC</name>
    <name evidence="5" type="ORF">ACFSTG_02500</name>
</gene>
<evidence type="ECO:0000313" key="6">
    <source>
        <dbReference type="Proteomes" id="UP001597468"/>
    </source>
</evidence>
<evidence type="ECO:0000259" key="4">
    <source>
        <dbReference type="Pfam" id="PF24850"/>
    </source>
</evidence>
<dbReference type="InterPro" id="IPR055398">
    <property type="entry name" value="Rossmann-like_BshC"/>
</dbReference>
<dbReference type="PIRSF" id="PIRSF012535">
    <property type="entry name" value="UCP012535"/>
    <property type="match status" value="1"/>
</dbReference>
<evidence type="ECO:0000256" key="1">
    <source>
        <dbReference type="ARBA" id="ARBA00022598"/>
    </source>
</evidence>
<evidence type="ECO:0000259" key="3">
    <source>
        <dbReference type="Pfam" id="PF10079"/>
    </source>
</evidence>
<keyword evidence="6" id="KW-1185">Reference proteome</keyword>